<evidence type="ECO:0000259" key="1">
    <source>
        <dbReference type="PROSITE" id="PS50887"/>
    </source>
</evidence>
<organism evidence="2 3">
    <name type="scientific">Dulcicalothrix desertica PCC 7102</name>
    <dbReference type="NCBI Taxonomy" id="232991"/>
    <lineage>
        <taxon>Bacteria</taxon>
        <taxon>Bacillati</taxon>
        <taxon>Cyanobacteriota</taxon>
        <taxon>Cyanophyceae</taxon>
        <taxon>Nostocales</taxon>
        <taxon>Calotrichaceae</taxon>
        <taxon>Dulcicalothrix</taxon>
    </lineage>
</organism>
<dbReference type="GO" id="GO:0052621">
    <property type="term" value="F:diguanylate cyclase activity"/>
    <property type="evidence" value="ECO:0007669"/>
    <property type="project" value="TreeGrafter"/>
</dbReference>
<proteinExistence type="predicted"/>
<dbReference type="InterPro" id="IPR058651">
    <property type="entry name" value="HTH_VMAP-M9"/>
</dbReference>
<dbReference type="InterPro" id="IPR050469">
    <property type="entry name" value="Diguanylate_Cyclase"/>
</dbReference>
<dbReference type="Pfam" id="PF26355">
    <property type="entry name" value="HTH_VMAP-M9"/>
    <property type="match status" value="1"/>
</dbReference>
<reference evidence="2" key="2">
    <citation type="journal article" date="2019" name="Genome Biol. Evol.">
        <title>Day and night: Metabolic profiles and evolutionary relationships of six axenic non-marine cyanobacteria.</title>
        <authorList>
            <person name="Will S.E."/>
            <person name="Henke P."/>
            <person name="Boedeker C."/>
            <person name="Huang S."/>
            <person name="Brinkmann H."/>
            <person name="Rohde M."/>
            <person name="Jarek M."/>
            <person name="Friedl T."/>
            <person name="Seufert S."/>
            <person name="Schumacher M."/>
            <person name="Overmann J."/>
            <person name="Neumann-Schaal M."/>
            <person name="Petersen J."/>
        </authorList>
    </citation>
    <scope>NUCLEOTIDE SEQUENCE [LARGE SCALE GENOMIC DNA]</scope>
    <source>
        <strain evidence="2">PCC 7102</strain>
    </source>
</reference>
<keyword evidence="3" id="KW-1185">Reference proteome</keyword>
<dbReference type="CDD" id="cd01949">
    <property type="entry name" value="GGDEF"/>
    <property type="match status" value="1"/>
</dbReference>
<dbReference type="Gene3D" id="3.30.70.270">
    <property type="match status" value="1"/>
</dbReference>
<dbReference type="Proteomes" id="UP000271624">
    <property type="component" value="Unassembled WGS sequence"/>
</dbReference>
<gene>
    <name evidence="2" type="ORF">DSM106972_004890</name>
</gene>
<dbReference type="SMART" id="SM00267">
    <property type="entry name" value="GGDEF"/>
    <property type="match status" value="1"/>
</dbReference>
<evidence type="ECO:0000313" key="2">
    <source>
        <dbReference type="EMBL" id="RUT09994.1"/>
    </source>
</evidence>
<dbReference type="Pfam" id="PF14516">
    <property type="entry name" value="AAA_35"/>
    <property type="match status" value="1"/>
</dbReference>
<reference evidence="2" key="1">
    <citation type="submission" date="2018-12" db="EMBL/GenBank/DDBJ databases">
        <authorList>
            <person name="Will S."/>
            <person name="Neumann-Schaal M."/>
            <person name="Henke P."/>
        </authorList>
    </citation>
    <scope>NUCLEOTIDE SEQUENCE</scope>
    <source>
        <strain evidence="2">PCC 7102</strain>
    </source>
</reference>
<dbReference type="GO" id="GO:0005886">
    <property type="term" value="C:plasma membrane"/>
    <property type="evidence" value="ECO:0007669"/>
    <property type="project" value="TreeGrafter"/>
</dbReference>
<dbReference type="SUPFAM" id="SSF55073">
    <property type="entry name" value="Nucleotide cyclase"/>
    <property type="match status" value="1"/>
</dbReference>
<dbReference type="AlphaFoldDB" id="A0A3S1DHE5"/>
<dbReference type="RefSeq" id="WP_127078495.1">
    <property type="nucleotide sequence ID" value="NZ_RSCL01000001.1"/>
</dbReference>
<dbReference type="PANTHER" id="PTHR45138:SF9">
    <property type="entry name" value="DIGUANYLATE CYCLASE DGCM-RELATED"/>
    <property type="match status" value="1"/>
</dbReference>
<dbReference type="PANTHER" id="PTHR45138">
    <property type="entry name" value="REGULATORY COMPONENTS OF SENSORY TRANSDUCTION SYSTEM"/>
    <property type="match status" value="1"/>
</dbReference>
<dbReference type="Gene3D" id="3.40.50.300">
    <property type="entry name" value="P-loop containing nucleotide triphosphate hydrolases"/>
    <property type="match status" value="1"/>
</dbReference>
<protein>
    <recommendedName>
        <fullName evidence="1">GGDEF domain-containing protein</fullName>
    </recommendedName>
</protein>
<dbReference type="NCBIfam" id="TIGR00254">
    <property type="entry name" value="GGDEF"/>
    <property type="match status" value="2"/>
</dbReference>
<dbReference type="GO" id="GO:0043709">
    <property type="term" value="P:cell adhesion involved in single-species biofilm formation"/>
    <property type="evidence" value="ECO:0007669"/>
    <property type="project" value="TreeGrafter"/>
</dbReference>
<dbReference type="InterPro" id="IPR029787">
    <property type="entry name" value="Nucleotide_cyclase"/>
</dbReference>
<feature type="domain" description="GGDEF" evidence="1">
    <location>
        <begin position="503"/>
        <end position="663"/>
    </location>
</feature>
<dbReference type="InterPro" id="IPR000160">
    <property type="entry name" value="GGDEF_dom"/>
</dbReference>
<dbReference type="OrthoDB" id="5522963at2"/>
<dbReference type="Pfam" id="PF00990">
    <property type="entry name" value="GGDEF"/>
    <property type="match status" value="2"/>
</dbReference>
<dbReference type="SUPFAM" id="SSF52540">
    <property type="entry name" value="P-loop containing nucleoside triphosphate hydrolases"/>
    <property type="match status" value="1"/>
</dbReference>
<dbReference type="GO" id="GO:1902201">
    <property type="term" value="P:negative regulation of bacterial-type flagellum-dependent cell motility"/>
    <property type="evidence" value="ECO:0007669"/>
    <property type="project" value="TreeGrafter"/>
</dbReference>
<dbReference type="PROSITE" id="PS50887">
    <property type="entry name" value="GGDEF"/>
    <property type="match status" value="1"/>
</dbReference>
<dbReference type="EMBL" id="RSCL01000001">
    <property type="protein sequence ID" value="RUT09994.1"/>
    <property type="molecule type" value="Genomic_DNA"/>
</dbReference>
<comment type="caution">
    <text evidence="2">The sequence shown here is derived from an EMBL/GenBank/DDBJ whole genome shotgun (WGS) entry which is preliminary data.</text>
</comment>
<sequence length="663" mass="74598">MTIEEVLQLVKASFPNGLTPLQELVLRASWEGKTYTSIALEAHYGEERVRKVASSLWQSLSDLWEEPIQKSNFRQLLEARGLNKKQQQTIALFSRAVIPITLEFPNGPVSLDSPFYINRPPIEEVACTQITESGGAICIKAAKKMGKSSLVLRILAHANDVGYQTVSLDFQQADTAVCTNIDKFLRWFCANVSRELGISSELDNYWDKDMGSKISCSIYFQDYLLAPLKHPVVLVLNEVDIVLEYPEIARDFLPLLRSWYEQAKSHDVWQKLRLVLVHSEEIIIPLRLTDSPFNIGLPIKLKPFTFEEVQVLAKLHGLDWHSGVEVESLMAMVGGHPYLIRLALYYLVGQGGLAGNLQKLLQQAPTDTGIYDAYLRQYLLLLRQQPEIAAAFYEVITASAPVKLETMAAQRLESLGLVNLEGERAVSACELFRLYFLPQLDFSQKTTITRVEALERENQQLRYRSSVDELTQLATRRYFNTYLQIEWQRYVGESEKGTLNERTPLSLIICDIDYFKIYNKTYGETAGDDCLRQIARVIQNVVNDIVDDGNRYNLNASTTVNMRELFKSVLVARYSGEEFAVLTRMDAVTAVSIAEKIRALIKELAILCDYPGIGGLPANVLTVSIGVASIVPTAQTEPDSIVTSAEKALNLAKRRGRDKVVLG</sequence>
<accession>A0A3S1DHE5</accession>
<evidence type="ECO:0000313" key="3">
    <source>
        <dbReference type="Proteomes" id="UP000271624"/>
    </source>
</evidence>
<dbReference type="InterPro" id="IPR043128">
    <property type="entry name" value="Rev_trsase/Diguanyl_cyclase"/>
</dbReference>
<name>A0A3S1DHE5_9CYAN</name>
<dbReference type="InterPro" id="IPR027417">
    <property type="entry name" value="P-loop_NTPase"/>
</dbReference>